<organism evidence="15 16">
    <name type="scientific">Paenibacillus sabuli</name>
    <dbReference type="NCBI Taxonomy" id="2772509"/>
    <lineage>
        <taxon>Bacteria</taxon>
        <taxon>Bacillati</taxon>
        <taxon>Bacillota</taxon>
        <taxon>Bacilli</taxon>
        <taxon>Bacillales</taxon>
        <taxon>Paenibacillaceae</taxon>
        <taxon>Paenibacillus</taxon>
    </lineage>
</organism>
<dbReference type="Pfam" id="PF13361">
    <property type="entry name" value="UvrD_C"/>
    <property type="match status" value="2"/>
</dbReference>
<dbReference type="GO" id="GO:0000725">
    <property type="term" value="P:recombinational repair"/>
    <property type="evidence" value="ECO:0007669"/>
    <property type="project" value="TreeGrafter"/>
</dbReference>
<evidence type="ECO:0000256" key="4">
    <source>
        <dbReference type="ARBA" id="ARBA00022806"/>
    </source>
</evidence>
<dbReference type="GO" id="GO:0016787">
    <property type="term" value="F:hydrolase activity"/>
    <property type="evidence" value="ECO:0007669"/>
    <property type="project" value="UniProtKB-UniRule"/>
</dbReference>
<feature type="region of interest" description="Disordered" evidence="12">
    <location>
        <begin position="1"/>
        <end position="37"/>
    </location>
</feature>
<dbReference type="GO" id="GO:0005524">
    <property type="term" value="F:ATP binding"/>
    <property type="evidence" value="ECO:0007669"/>
    <property type="project" value="UniProtKB-UniRule"/>
</dbReference>
<dbReference type="Gene3D" id="1.10.486.10">
    <property type="entry name" value="PCRA, domain 4"/>
    <property type="match status" value="1"/>
</dbReference>
<dbReference type="PROSITE" id="PS51198">
    <property type="entry name" value="UVRD_HELICASE_ATP_BIND"/>
    <property type="match status" value="1"/>
</dbReference>
<name>A0A927BQY3_9BACL</name>
<evidence type="ECO:0000256" key="11">
    <source>
        <dbReference type="PROSITE-ProRule" id="PRU00560"/>
    </source>
</evidence>
<evidence type="ECO:0000256" key="7">
    <source>
        <dbReference type="ARBA" id="ARBA00023235"/>
    </source>
</evidence>
<comment type="caution">
    <text evidence="15">The sequence shown here is derived from an EMBL/GenBank/DDBJ whole genome shotgun (WGS) entry which is preliminary data.</text>
</comment>
<dbReference type="CDD" id="cd17932">
    <property type="entry name" value="DEXQc_UvrD"/>
    <property type="match status" value="1"/>
</dbReference>
<feature type="binding site" evidence="11">
    <location>
        <begin position="65"/>
        <end position="72"/>
    </location>
    <ligand>
        <name>ATP</name>
        <dbReference type="ChEBI" id="CHEBI:30616"/>
    </ligand>
</feature>
<dbReference type="Gene3D" id="1.10.10.160">
    <property type="match status" value="1"/>
</dbReference>
<comment type="similarity">
    <text evidence="1">Belongs to the helicase family. UvrD subfamily.</text>
</comment>
<keyword evidence="7" id="KW-0413">Isomerase</keyword>
<keyword evidence="5 11" id="KW-0067">ATP-binding</keyword>
<evidence type="ECO:0000256" key="6">
    <source>
        <dbReference type="ARBA" id="ARBA00023125"/>
    </source>
</evidence>
<dbReference type="Gene3D" id="3.40.50.300">
    <property type="entry name" value="P-loop containing nucleotide triphosphate hydrolases"/>
    <property type="match status" value="2"/>
</dbReference>
<dbReference type="GO" id="GO:0043138">
    <property type="term" value="F:3'-5' DNA helicase activity"/>
    <property type="evidence" value="ECO:0007669"/>
    <property type="project" value="UniProtKB-EC"/>
</dbReference>
<comment type="catalytic activity">
    <reaction evidence="10">
        <text>ATP + H2O = ADP + phosphate + H(+)</text>
        <dbReference type="Rhea" id="RHEA:13065"/>
        <dbReference type="ChEBI" id="CHEBI:15377"/>
        <dbReference type="ChEBI" id="CHEBI:15378"/>
        <dbReference type="ChEBI" id="CHEBI:30616"/>
        <dbReference type="ChEBI" id="CHEBI:43474"/>
        <dbReference type="ChEBI" id="CHEBI:456216"/>
        <dbReference type="EC" id="5.6.2.4"/>
    </reaction>
</comment>
<feature type="compositionally biased region" description="Basic and acidic residues" evidence="12">
    <location>
        <begin position="706"/>
        <end position="721"/>
    </location>
</feature>
<dbReference type="PANTHER" id="PTHR11070:SF2">
    <property type="entry name" value="ATP-DEPENDENT DNA HELICASE SRS2"/>
    <property type="match status" value="1"/>
</dbReference>
<dbReference type="InterPro" id="IPR013986">
    <property type="entry name" value="DExx_box_DNA_helicase_dom_sf"/>
</dbReference>
<dbReference type="InterPro" id="IPR027417">
    <property type="entry name" value="P-loop_NTPase"/>
</dbReference>
<feature type="domain" description="UvrD-like helicase C-terminal" evidence="14">
    <location>
        <begin position="338"/>
        <end position="602"/>
    </location>
</feature>
<proteinExistence type="inferred from homology"/>
<evidence type="ECO:0000256" key="9">
    <source>
        <dbReference type="ARBA" id="ARBA00034808"/>
    </source>
</evidence>
<evidence type="ECO:0000256" key="1">
    <source>
        <dbReference type="ARBA" id="ARBA00009922"/>
    </source>
</evidence>
<evidence type="ECO:0000256" key="2">
    <source>
        <dbReference type="ARBA" id="ARBA00022741"/>
    </source>
</evidence>
<evidence type="ECO:0000259" key="14">
    <source>
        <dbReference type="PROSITE" id="PS51217"/>
    </source>
</evidence>
<evidence type="ECO:0000256" key="3">
    <source>
        <dbReference type="ARBA" id="ARBA00022801"/>
    </source>
</evidence>
<dbReference type="AlphaFoldDB" id="A0A927BQY3"/>
<keyword evidence="2 11" id="KW-0547">Nucleotide-binding</keyword>
<dbReference type="Pfam" id="PF00580">
    <property type="entry name" value="UvrD-helicase"/>
    <property type="match status" value="1"/>
</dbReference>
<dbReference type="GO" id="GO:0003677">
    <property type="term" value="F:DNA binding"/>
    <property type="evidence" value="ECO:0007669"/>
    <property type="project" value="UniProtKB-KW"/>
</dbReference>
<keyword evidence="6" id="KW-0238">DNA-binding</keyword>
<dbReference type="InterPro" id="IPR000212">
    <property type="entry name" value="DNA_helicase_UvrD/REP"/>
</dbReference>
<evidence type="ECO:0000256" key="8">
    <source>
        <dbReference type="ARBA" id="ARBA00034617"/>
    </source>
</evidence>
<evidence type="ECO:0000256" key="10">
    <source>
        <dbReference type="ARBA" id="ARBA00048988"/>
    </source>
</evidence>
<dbReference type="EMBL" id="JACXIZ010000006">
    <property type="protein sequence ID" value="MBD2843919.1"/>
    <property type="molecule type" value="Genomic_DNA"/>
</dbReference>
<keyword evidence="3 11" id="KW-0378">Hydrolase</keyword>
<dbReference type="Proteomes" id="UP000621560">
    <property type="component" value="Unassembled WGS sequence"/>
</dbReference>
<keyword evidence="16" id="KW-1185">Reference proteome</keyword>
<dbReference type="PROSITE" id="PS51217">
    <property type="entry name" value="UVRD_HELICASE_CTER"/>
    <property type="match status" value="1"/>
</dbReference>
<evidence type="ECO:0000313" key="15">
    <source>
        <dbReference type="EMBL" id="MBD2843919.1"/>
    </source>
</evidence>
<feature type="region of interest" description="Disordered" evidence="12">
    <location>
        <begin position="679"/>
        <end position="766"/>
    </location>
</feature>
<evidence type="ECO:0000259" key="13">
    <source>
        <dbReference type="PROSITE" id="PS51198"/>
    </source>
</evidence>
<keyword evidence="4 11" id="KW-0347">Helicase</keyword>
<sequence length="817" mass="91184">MESDKPIAGSAAESKSNAAYEAAATAEADGAARGEGTPTTGRALALNAVQRQVIAHAEGPLLVLASPGSGKTTTMILRIGALIRERGIEPARIKAVTFSRAAAADMKRRYGELCPDLPPVDFSTIHSFAYEVVRNRLRYRGTPYTIIEGRMEGAGGAADASAERLHKKTILRQLYQQLRRETLTDEQYEALTTYISYVKNRMLPQAEWPEVPCEVRQAAPLLEAYEAFKRSGQPQRLLDYDDMLTLAQELLAEDEELLEAYQRKYDYILADESQDTSLVQHTLIAMLAARHRNLCVVADDDQSIYSWRGADPAYLLDFRRHYPEAKVLYMEQNYRSSPDIVSPANVFIRRNRNRYPKNMHTANPPGEPIVLRRFADYSDQTAYVVRELQRMERPERAAVLYRNNASSIALLNALDLAKIPLTMRDADHRFFRHWVVEDVLNFMRMTFTDRRPALLEKLYAKLGAYLSKQQVEAVLARDGEGSVFDRLLASGGLQDYQAERIAQIRDVLREMRGMPPEPAIAVIRQRLGYDKTLERISERLGFRKEQLLGILEILEEIARPLETMTDFALRLGHLEEVSRSSATAHGRRRRGVTLSTLHSAKGLEFERVYMIDLADGILPSAEDRKPQPGGPEPLEEAARLFYVGMTRAQRRLELLSYRMRGGERAAESPFVAAVRDILQPRGDEGSSGRQPAARTAKSGRRKRGRGKTEGRSGTGARRDEESGAAAPSVPQRPASGSTRLARPLPASSVQEQGRSPRSPHAYREPGQLVEGARVRHRVFGAGTIVRLTGERVRIAFGDGEKALSLAACLKGGLLEPG</sequence>
<dbReference type="SUPFAM" id="SSF52540">
    <property type="entry name" value="P-loop containing nucleoside triphosphate hydrolases"/>
    <property type="match status" value="1"/>
</dbReference>
<accession>A0A927BQY3</accession>
<dbReference type="InterPro" id="IPR014016">
    <property type="entry name" value="UvrD-like_ATP-bd"/>
</dbReference>
<feature type="domain" description="UvrD-like helicase ATP-binding" evidence="13">
    <location>
        <begin position="44"/>
        <end position="337"/>
    </location>
</feature>
<protein>
    <recommendedName>
        <fullName evidence="9">DNA 3'-5' helicase</fullName>
        <ecNumber evidence="9">5.6.2.4</ecNumber>
    </recommendedName>
</protein>
<dbReference type="InterPro" id="IPR014017">
    <property type="entry name" value="DNA_helicase_UvrD-like_C"/>
</dbReference>
<evidence type="ECO:0000256" key="12">
    <source>
        <dbReference type="SAM" id="MobiDB-lite"/>
    </source>
</evidence>
<dbReference type="RefSeq" id="WP_190914113.1">
    <property type="nucleotide sequence ID" value="NZ_JACXIZ010000006.1"/>
</dbReference>
<evidence type="ECO:0000256" key="5">
    <source>
        <dbReference type="ARBA" id="ARBA00022840"/>
    </source>
</evidence>
<evidence type="ECO:0000313" key="16">
    <source>
        <dbReference type="Proteomes" id="UP000621560"/>
    </source>
</evidence>
<comment type="catalytic activity">
    <reaction evidence="8">
        <text>Couples ATP hydrolysis with the unwinding of duplex DNA by translocating in the 3'-5' direction.</text>
        <dbReference type="EC" id="5.6.2.4"/>
    </reaction>
</comment>
<feature type="compositionally biased region" description="Low complexity" evidence="12">
    <location>
        <begin position="10"/>
        <end position="31"/>
    </location>
</feature>
<gene>
    <name evidence="15" type="ORF">IDH44_01830</name>
</gene>
<reference evidence="15" key="1">
    <citation type="submission" date="2020-09" db="EMBL/GenBank/DDBJ databases">
        <title>A novel bacterium of genus Paenibacillus, isolated from South China Sea.</title>
        <authorList>
            <person name="Huang H."/>
            <person name="Mo K."/>
            <person name="Hu Y."/>
        </authorList>
    </citation>
    <scope>NUCLEOTIDE SEQUENCE</scope>
    <source>
        <strain evidence="15">IB182496</strain>
    </source>
</reference>
<dbReference type="EC" id="5.6.2.4" evidence="9"/>
<dbReference type="PANTHER" id="PTHR11070">
    <property type="entry name" value="UVRD / RECB / PCRA DNA HELICASE FAMILY MEMBER"/>
    <property type="match status" value="1"/>
</dbReference>